<evidence type="ECO:0000256" key="5">
    <source>
        <dbReference type="SAM" id="MobiDB-lite"/>
    </source>
</evidence>
<keyword evidence="3 6" id="KW-1133">Transmembrane helix</keyword>
<feature type="transmembrane region" description="Helical" evidence="6">
    <location>
        <begin position="297"/>
        <end position="321"/>
    </location>
</feature>
<evidence type="ECO:0000313" key="7">
    <source>
        <dbReference type="EMBL" id="KXS21414.1"/>
    </source>
</evidence>
<dbReference type="InterPro" id="IPR008521">
    <property type="entry name" value="Mg_trans_NIPA"/>
</dbReference>
<feature type="transmembrane region" description="Helical" evidence="6">
    <location>
        <begin position="18"/>
        <end position="40"/>
    </location>
</feature>
<dbReference type="SUPFAM" id="SSF103481">
    <property type="entry name" value="Multidrug resistance efflux transporter EmrE"/>
    <property type="match status" value="1"/>
</dbReference>
<keyword evidence="2 6" id="KW-0812">Transmembrane</keyword>
<evidence type="ECO:0000256" key="2">
    <source>
        <dbReference type="ARBA" id="ARBA00022692"/>
    </source>
</evidence>
<dbReference type="AlphaFoldDB" id="A0A139AXI3"/>
<feature type="transmembrane region" description="Helical" evidence="6">
    <location>
        <begin position="123"/>
        <end position="143"/>
    </location>
</feature>
<dbReference type="PANTHER" id="PTHR12570">
    <property type="match status" value="1"/>
</dbReference>
<name>A0A139AXI3_GONPJ</name>
<dbReference type="PANTHER" id="PTHR12570:SF92">
    <property type="entry name" value="SPICHTHYIN, ISOFORM B"/>
    <property type="match status" value="1"/>
</dbReference>
<dbReference type="Pfam" id="PF05653">
    <property type="entry name" value="Mg_trans_NIPA"/>
    <property type="match status" value="1"/>
</dbReference>
<dbReference type="EMBL" id="KQ965733">
    <property type="protein sequence ID" value="KXS21414.1"/>
    <property type="molecule type" value="Genomic_DNA"/>
</dbReference>
<dbReference type="GO" id="GO:0015095">
    <property type="term" value="F:magnesium ion transmembrane transporter activity"/>
    <property type="evidence" value="ECO:0007669"/>
    <property type="project" value="InterPro"/>
</dbReference>
<feature type="transmembrane region" description="Helical" evidence="6">
    <location>
        <begin position="163"/>
        <end position="183"/>
    </location>
</feature>
<organism evidence="7 8">
    <name type="scientific">Gonapodya prolifera (strain JEL478)</name>
    <name type="common">Monoblepharis prolifera</name>
    <dbReference type="NCBI Taxonomy" id="1344416"/>
    <lineage>
        <taxon>Eukaryota</taxon>
        <taxon>Fungi</taxon>
        <taxon>Fungi incertae sedis</taxon>
        <taxon>Chytridiomycota</taxon>
        <taxon>Chytridiomycota incertae sedis</taxon>
        <taxon>Monoblepharidomycetes</taxon>
        <taxon>Monoblepharidales</taxon>
        <taxon>Gonapodyaceae</taxon>
        <taxon>Gonapodya</taxon>
    </lineage>
</organism>
<feature type="transmembrane region" description="Helical" evidence="6">
    <location>
        <begin position="231"/>
        <end position="251"/>
    </location>
</feature>
<evidence type="ECO:0000256" key="1">
    <source>
        <dbReference type="ARBA" id="ARBA00004141"/>
    </source>
</evidence>
<dbReference type="Proteomes" id="UP000070544">
    <property type="component" value="Unassembled WGS sequence"/>
</dbReference>
<comment type="subcellular location">
    <subcellularLocation>
        <location evidence="1">Membrane</location>
        <topology evidence="1">Multi-pass membrane protein</topology>
    </subcellularLocation>
</comment>
<evidence type="ECO:0000256" key="6">
    <source>
        <dbReference type="SAM" id="Phobius"/>
    </source>
</evidence>
<evidence type="ECO:0000256" key="4">
    <source>
        <dbReference type="ARBA" id="ARBA00023136"/>
    </source>
</evidence>
<dbReference type="InterPro" id="IPR037185">
    <property type="entry name" value="EmrE-like"/>
</dbReference>
<feature type="region of interest" description="Disordered" evidence="5">
    <location>
        <begin position="332"/>
        <end position="431"/>
    </location>
</feature>
<proteinExistence type="predicted"/>
<accession>A0A139AXI3</accession>
<feature type="transmembrane region" description="Helical" evidence="6">
    <location>
        <begin position="97"/>
        <end position="116"/>
    </location>
</feature>
<feature type="transmembrane region" description="Helical" evidence="6">
    <location>
        <begin position="190"/>
        <end position="211"/>
    </location>
</feature>
<evidence type="ECO:0000256" key="3">
    <source>
        <dbReference type="ARBA" id="ARBA00022989"/>
    </source>
</evidence>
<gene>
    <name evidence="7" type="ORF">M427DRAFT_319019</name>
</gene>
<keyword evidence="4 6" id="KW-0472">Membrane</keyword>
<reference evidence="7 8" key="1">
    <citation type="journal article" date="2015" name="Genome Biol. Evol.">
        <title>Phylogenomic analyses indicate that early fungi evolved digesting cell walls of algal ancestors of land plants.</title>
        <authorList>
            <person name="Chang Y."/>
            <person name="Wang S."/>
            <person name="Sekimoto S."/>
            <person name="Aerts A.L."/>
            <person name="Choi C."/>
            <person name="Clum A."/>
            <person name="LaButti K.M."/>
            <person name="Lindquist E.A."/>
            <person name="Yee Ngan C."/>
            <person name="Ohm R.A."/>
            <person name="Salamov A.A."/>
            <person name="Grigoriev I.V."/>
            <person name="Spatafora J.W."/>
            <person name="Berbee M.L."/>
        </authorList>
    </citation>
    <scope>NUCLEOTIDE SEQUENCE [LARGE SCALE GENOMIC DNA]</scope>
    <source>
        <strain evidence="7 8">JEL478</strain>
    </source>
</reference>
<protein>
    <submittedName>
        <fullName evidence="7">DUF803-domain-containing protein</fullName>
    </submittedName>
</protein>
<feature type="transmembrane region" description="Helical" evidence="6">
    <location>
        <begin position="263"/>
        <end position="285"/>
    </location>
</feature>
<keyword evidence="8" id="KW-1185">Reference proteome</keyword>
<dbReference type="GO" id="GO:0016020">
    <property type="term" value="C:membrane"/>
    <property type="evidence" value="ECO:0007669"/>
    <property type="project" value="UniProtKB-SubCell"/>
</dbReference>
<feature type="compositionally biased region" description="Polar residues" evidence="5">
    <location>
        <begin position="360"/>
        <end position="383"/>
    </location>
</feature>
<feature type="compositionally biased region" description="Low complexity" evidence="5">
    <location>
        <begin position="333"/>
        <end position="347"/>
    </location>
</feature>
<dbReference type="OrthoDB" id="6428174at2759"/>
<evidence type="ECO:0000313" key="8">
    <source>
        <dbReference type="Proteomes" id="UP000070544"/>
    </source>
</evidence>
<sequence>MADAQRASSSPPEGPPSYYKFIGLGLAIGSAVITGSSFVFKKKGLIKANSTAEEDSPDGEDNHRYLKEGMWWFGMGLMALGEVMNFAAYAFAPAILVSPLGGISVVVSTVLSSYLLKEKLDAVGWIGCLECLLGATIVVIYAPETISTQTIPQFFSFFVYPSFLAYFIVVVLILVVLVFVVAPRKGRTNLLVYISITSLGGALLAVAAQGWGSSIVYTLNGHWSSDNQALYWEWYILGAFVIGTIIFQVNYLNKALNLFSTAVVTPVYFVTFTTMTIITSLILFLGGSSTSTSPVGVITTILGFGVIAGGVAQLYLFNWAAAARVHTRRARESISSSAQPQTPSPSAHGPEMVFIANHGGSAQQQLEGSEMPGTTDQLGSADSTKSKSDGLQDILSRHVSGGSNLFRGKDKEGTVSQSPSAREMDVAAEAS</sequence>
<feature type="transmembrane region" description="Helical" evidence="6">
    <location>
        <begin position="70"/>
        <end position="91"/>
    </location>
</feature>